<comment type="caution">
    <text evidence="1">The sequence shown here is derived from an EMBL/GenBank/DDBJ whole genome shotgun (WGS) entry which is preliminary data.</text>
</comment>
<dbReference type="RefSeq" id="WP_223791062.1">
    <property type="nucleotide sequence ID" value="NZ_JAIOUQ010000005.1"/>
</dbReference>
<dbReference type="EMBL" id="JAIOUQ010000005">
    <property type="protein sequence ID" value="MBZ2165431.1"/>
    <property type="molecule type" value="Genomic_DNA"/>
</dbReference>
<proteinExistence type="predicted"/>
<dbReference type="InterPro" id="IPR017853">
    <property type="entry name" value="GH"/>
</dbReference>
<reference evidence="2" key="1">
    <citation type="journal article" date="2022" name="Microbiol. Resour. Announc.">
        <title>Draft Genome Sequence of a Methanogenic Archaeon from West Spitsbergen Permafrost.</title>
        <authorList>
            <person name="Trubitsyn V."/>
            <person name="Rivkina E."/>
            <person name="Shcherbakova V."/>
        </authorList>
    </citation>
    <scope>NUCLEOTIDE SEQUENCE [LARGE SCALE GENOMIC DNA]</scope>
    <source>
        <strain evidence="2">VT</strain>
    </source>
</reference>
<accession>A0A8T5V0Q1</accession>
<organism evidence="1 2">
    <name type="scientific">Methanobacterium spitsbergense</name>
    <dbReference type="NCBI Taxonomy" id="2874285"/>
    <lineage>
        <taxon>Archaea</taxon>
        <taxon>Methanobacteriati</taxon>
        <taxon>Methanobacteriota</taxon>
        <taxon>Methanomada group</taxon>
        <taxon>Methanobacteria</taxon>
        <taxon>Methanobacteriales</taxon>
        <taxon>Methanobacteriaceae</taxon>
        <taxon>Methanobacterium</taxon>
    </lineage>
</organism>
<dbReference type="Gene3D" id="3.20.20.80">
    <property type="entry name" value="Glycosidases"/>
    <property type="match status" value="1"/>
</dbReference>
<gene>
    <name evidence="1" type="ORF">K8N75_05185</name>
</gene>
<protein>
    <submittedName>
        <fullName evidence="1">Uncharacterized protein</fullName>
    </submittedName>
</protein>
<keyword evidence="2" id="KW-1185">Reference proteome</keyword>
<sequence>MDIRGLYLIEGNTNPDFVELENRGLTTVFYKDSFLLKDYTVCKKNLNNLINDLEHTNLKLIININGFKASDQSSLVDPTNNQHRNTLKQAILQLLQDFPVIMGISFDDFHWHSWDGYTDDQKSTILAEFAKEMSETIHKLNPSVEVSASLNWKTQTLQTTAEELDFIIPKINISNSNGIPLSKSIKTLIEETQKRMVIELLTYDTAVNLKPRKLSDIYNEISTVIGINGPNYCLNGSPLIPFGLGFPKRDYSFTEVNIDLNLVSKKKTITEKSSRILTINFLDQNNNPLSDDLLKTIAGKYKIIDQSTGKIIKDFTSFTPDDSVYELALTSEDNRIINPDVSQENHIITVSIVYGNGKTENNELTLTILNLTGIE</sequence>
<name>A0A8T5V0Q1_9EURY</name>
<evidence type="ECO:0000313" key="2">
    <source>
        <dbReference type="Proteomes" id="UP000825933"/>
    </source>
</evidence>
<dbReference type="AlphaFoldDB" id="A0A8T5V0Q1"/>
<evidence type="ECO:0000313" key="1">
    <source>
        <dbReference type="EMBL" id="MBZ2165431.1"/>
    </source>
</evidence>
<dbReference type="Proteomes" id="UP000825933">
    <property type="component" value="Unassembled WGS sequence"/>
</dbReference>
<dbReference type="SUPFAM" id="SSF51445">
    <property type="entry name" value="(Trans)glycosidases"/>
    <property type="match status" value="1"/>
</dbReference>